<dbReference type="NCBIfam" id="NF004631">
    <property type="entry name" value="PRK05975.1"/>
    <property type="match status" value="1"/>
</dbReference>
<dbReference type="Gene3D" id="1.20.200.10">
    <property type="entry name" value="Fumarase/aspartase (Central domain)"/>
    <property type="match status" value="1"/>
</dbReference>
<proteinExistence type="inferred from homology"/>
<dbReference type="PRINTS" id="PR00149">
    <property type="entry name" value="FUMRATELYASE"/>
</dbReference>
<keyword evidence="4" id="KW-1185">Reference proteome</keyword>
<dbReference type="PANTHER" id="PTHR43172:SF2">
    <property type="entry name" value="ADENYLOSUCCINATE LYASE C-TERMINAL DOMAIN-CONTAINING PROTEIN"/>
    <property type="match status" value="1"/>
</dbReference>
<name>A0ABX7BZ84_9HYPH</name>
<evidence type="ECO:0000313" key="4">
    <source>
        <dbReference type="Proteomes" id="UP000595460"/>
    </source>
</evidence>
<sequence>MTPRRPLLAALAGDQEIEALLGDAAQVAAMVQFELALAQAEAEVGLISAAAAAAIASGLAGFEPDWDDLAAGMARDGVVVPALLGQMRRRIAAPHAEALHRGATSQDAVDTALVLQLAAVIAILIARLTALLDGLDRLADRQGTQPLMAHTRMQVALPHTVGAKLASWSAPLRRHLSALQAVRRSLLVVQLGGPIGDRSSFGGQGDAVARALARQLDLGLAEPWQSARDPLIGFGGLLALLTGTLGKIGADVALLAQNEIGAVALAGGGGSSSMAHKSNPVAAEVLVALARYNAGLVGVLQQSMVHENERSGAAWTLEWLALPPTVVSTGASLRLANQLLGQLSFPNS</sequence>
<protein>
    <submittedName>
        <fullName evidence="3">3-carboxy-cis,cis-muconate cycloisomerase</fullName>
        <ecNumber evidence="3">5.5.1.2</ecNumber>
    </submittedName>
</protein>
<dbReference type="RefSeq" id="WP_201661123.1">
    <property type="nucleotide sequence ID" value="NZ_CP068047.1"/>
</dbReference>
<feature type="domain" description="Fumarate lyase N-terminal" evidence="2">
    <location>
        <begin position="31"/>
        <end position="289"/>
    </location>
</feature>
<dbReference type="SUPFAM" id="SSF48557">
    <property type="entry name" value="L-aspartase-like"/>
    <property type="match status" value="1"/>
</dbReference>
<evidence type="ECO:0000256" key="1">
    <source>
        <dbReference type="ARBA" id="ARBA00034772"/>
    </source>
</evidence>
<dbReference type="InterPro" id="IPR000362">
    <property type="entry name" value="Fumarate_lyase_fam"/>
</dbReference>
<dbReference type="InterPro" id="IPR022761">
    <property type="entry name" value="Fumarate_lyase_N"/>
</dbReference>
<dbReference type="PANTHER" id="PTHR43172">
    <property type="entry name" value="ADENYLOSUCCINATE LYASE"/>
    <property type="match status" value="1"/>
</dbReference>
<dbReference type="EC" id="5.5.1.2" evidence="3"/>
<accession>A0ABX7BZ84</accession>
<dbReference type="Pfam" id="PF00206">
    <property type="entry name" value="Lyase_1"/>
    <property type="match status" value="1"/>
</dbReference>
<dbReference type="InterPro" id="IPR020557">
    <property type="entry name" value="Fumarate_lyase_CS"/>
</dbReference>
<dbReference type="Proteomes" id="UP000595460">
    <property type="component" value="Chromosome"/>
</dbReference>
<dbReference type="EMBL" id="CP068047">
    <property type="protein sequence ID" value="QQR37276.1"/>
    <property type="molecule type" value="Genomic_DNA"/>
</dbReference>
<dbReference type="GO" id="GO:0047472">
    <property type="term" value="F:3-carboxy-cis,cis-muconate cycloisomerase activity"/>
    <property type="evidence" value="ECO:0007669"/>
    <property type="project" value="UniProtKB-EC"/>
</dbReference>
<dbReference type="PROSITE" id="PS00163">
    <property type="entry name" value="FUMARATE_LYASES"/>
    <property type="match status" value="1"/>
</dbReference>
<comment type="similarity">
    <text evidence="1">Belongs to the class-II fumarase/aspartase family.</text>
</comment>
<gene>
    <name evidence="3" type="ORF">JI749_06610</name>
</gene>
<evidence type="ECO:0000259" key="2">
    <source>
        <dbReference type="Pfam" id="PF00206"/>
    </source>
</evidence>
<dbReference type="InterPro" id="IPR008948">
    <property type="entry name" value="L-Aspartase-like"/>
</dbReference>
<reference evidence="3 4" key="1">
    <citation type="submission" date="2021-01" db="EMBL/GenBank/DDBJ databases">
        <title>Genome seq and assembly of Devosia sp. G19.</title>
        <authorList>
            <person name="Chhetri G."/>
        </authorList>
    </citation>
    <scope>NUCLEOTIDE SEQUENCE [LARGE SCALE GENOMIC DNA]</scope>
    <source>
        <strain evidence="3 4">G19</strain>
    </source>
</reference>
<evidence type="ECO:0000313" key="3">
    <source>
        <dbReference type="EMBL" id="QQR37276.1"/>
    </source>
</evidence>
<organism evidence="3 4">
    <name type="scientific">Devosia oryziradicis</name>
    <dbReference type="NCBI Taxonomy" id="2801335"/>
    <lineage>
        <taxon>Bacteria</taxon>
        <taxon>Pseudomonadati</taxon>
        <taxon>Pseudomonadota</taxon>
        <taxon>Alphaproteobacteria</taxon>
        <taxon>Hyphomicrobiales</taxon>
        <taxon>Devosiaceae</taxon>
        <taxon>Devosia</taxon>
    </lineage>
</organism>
<keyword evidence="3" id="KW-0413">Isomerase</keyword>